<feature type="compositionally biased region" description="Basic and acidic residues" evidence="13">
    <location>
        <begin position="1"/>
        <end position="19"/>
    </location>
</feature>
<feature type="zinc finger region" description="C3H1-type" evidence="11">
    <location>
        <begin position="160"/>
        <end position="183"/>
    </location>
</feature>
<comment type="function">
    <text evidence="10 12">Component of the cleavage factor I (CF I) involved in pre-mRNA 3'-end processing.</text>
</comment>
<evidence type="ECO:0000256" key="13">
    <source>
        <dbReference type="SAM" id="MobiDB-lite"/>
    </source>
</evidence>
<dbReference type="PANTHER" id="PTHR23102:SF24">
    <property type="entry name" value="CLEAVAGE AND POLYADENYLATION SPECIFICITY FACTOR SUBUNIT 4"/>
    <property type="match status" value="1"/>
</dbReference>
<evidence type="ECO:0000256" key="11">
    <source>
        <dbReference type="PROSITE-ProRule" id="PRU00723"/>
    </source>
</evidence>
<dbReference type="EMBL" id="CAJPDR010000032">
    <property type="protein sequence ID" value="CAF9908890.1"/>
    <property type="molecule type" value="Genomic_DNA"/>
</dbReference>
<protein>
    <recommendedName>
        <fullName evidence="12">mRNA 3'-end-processing protein</fullName>
    </recommendedName>
</protein>
<dbReference type="OrthoDB" id="1914176at2759"/>
<evidence type="ECO:0000256" key="9">
    <source>
        <dbReference type="ARBA" id="ARBA00023242"/>
    </source>
</evidence>
<evidence type="ECO:0000256" key="12">
    <source>
        <dbReference type="RuleBase" id="RU369008"/>
    </source>
</evidence>
<dbReference type="GO" id="GO:0005634">
    <property type="term" value="C:nucleus"/>
    <property type="evidence" value="ECO:0007669"/>
    <property type="project" value="UniProtKB-SubCell"/>
</dbReference>
<evidence type="ECO:0000256" key="7">
    <source>
        <dbReference type="ARBA" id="ARBA00022833"/>
    </source>
</evidence>
<dbReference type="InterPro" id="IPR045348">
    <property type="entry name" value="CPSF4/Yth1"/>
</dbReference>
<feature type="region of interest" description="Disordered" evidence="13">
    <location>
        <begin position="180"/>
        <end position="250"/>
    </location>
</feature>
<feature type="domain" description="C3H1-type" evidence="14">
    <location>
        <begin position="102"/>
        <end position="130"/>
    </location>
</feature>
<feature type="domain" description="C3H1-type" evidence="14">
    <location>
        <begin position="131"/>
        <end position="158"/>
    </location>
</feature>
<dbReference type="Gene3D" id="3.30.1370.210">
    <property type="match status" value="1"/>
</dbReference>
<evidence type="ECO:0000256" key="10">
    <source>
        <dbReference type="ARBA" id="ARBA00024826"/>
    </source>
</evidence>
<evidence type="ECO:0000256" key="6">
    <source>
        <dbReference type="ARBA" id="ARBA00022771"/>
    </source>
</evidence>
<feature type="domain" description="C3H1-type" evidence="14">
    <location>
        <begin position="46"/>
        <end position="73"/>
    </location>
</feature>
<organism evidence="15 16">
    <name type="scientific">Alectoria fallacina</name>
    <dbReference type="NCBI Taxonomy" id="1903189"/>
    <lineage>
        <taxon>Eukaryota</taxon>
        <taxon>Fungi</taxon>
        <taxon>Dikarya</taxon>
        <taxon>Ascomycota</taxon>
        <taxon>Pezizomycotina</taxon>
        <taxon>Lecanoromycetes</taxon>
        <taxon>OSLEUM clade</taxon>
        <taxon>Lecanoromycetidae</taxon>
        <taxon>Lecanorales</taxon>
        <taxon>Lecanorineae</taxon>
        <taxon>Parmeliaceae</taxon>
        <taxon>Alectoria</taxon>
    </lineage>
</organism>
<keyword evidence="9 12" id="KW-0539">Nucleus</keyword>
<dbReference type="SUPFAM" id="SSF90229">
    <property type="entry name" value="CCCH zinc finger"/>
    <property type="match status" value="2"/>
</dbReference>
<keyword evidence="16" id="KW-1185">Reference proteome</keyword>
<feature type="zinc finger region" description="C3H1-type" evidence="11">
    <location>
        <begin position="131"/>
        <end position="158"/>
    </location>
</feature>
<dbReference type="PANTHER" id="PTHR23102">
    <property type="entry name" value="CLEAVAGE AND POLYADENYLATION SPECIFICITY FACTOR SUBUNIT 4-RELATED"/>
    <property type="match status" value="1"/>
</dbReference>
<keyword evidence="8 12" id="KW-0694">RNA-binding</keyword>
<comment type="similarity">
    <text evidence="2 12">Belongs to the CPSF4/YTH1 family.</text>
</comment>
<dbReference type="Pfam" id="PF00642">
    <property type="entry name" value="zf-CCCH"/>
    <property type="match status" value="2"/>
</dbReference>
<feature type="domain" description="C3H1-type" evidence="14">
    <location>
        <begin position="160"/>
        <end position="183"/>
    </location>
</feature>
<dbReference type="GO" id="GO:0031124">
    <property type="term" value="P:mRNA 3'-end processing"/>
    <property type="evidence" value="ECO:0007669"/>
    <property type="project" value="UniProtKB-UniRule"/>
</dbReference>
<dbReference type="Gene3D" id="4.10.1000.10">
    <property type="entry name" value="Zinc finger, CCCH-type"/>
    <property type="match status" value="1"/>
</dbReference>
<proteinExistence type="inferred from homology"/>
<dbReference type="Proteomes" id="UP000664203">
    <property type="component" value="Unassembled WGS sequence"/>
</dbReference>
<evidence type="ECO:0000256" key="5">
    <source>
        <dbReference type="ARBA" id="ARBA00022737"/>
    </source>
</evidence>
<feature type="domain" description="C3H1-type" evidence="14">
    <location>
        <begin position="79"/>
        <end position="101"/>
    </location>
</feature>
<gene>
    <name evidence="15" type="primary">YTH1</name>
    <name evidence="15" type="ORF">ALECFALPRED_005161</name>
</gene>
<feature type="zinc finger region" description="C3H1-type" evidence="11">
    <location>
        <begin position="46"/>
        <end position="73"/>
    </location>
</feature>
<keyword evidence="7 11" id="KW-0862">Zinc</keyword>
<comment type="caution">
    <text evidence="15">The sequence shown here is derived from an EMBL/GenBank/DDBJ whole genome shotgun (WGS) entry which is preliminary data.</text>
</comment>
<sequence>MAAAVDHRGATPMHIDHQKPNKFSKPSTYDFAFSDFLQREYRFGLDPNRPLCQADRQGLCPLGNICPDKHGNHHNNNLVCKHWLKGLCKKGDQCDYLHEYNIRARAECTNYNRSGYCVSGDDCNYLHVDAATRLPPCPHYEKGFCPLGQRCSKKHVRKTLCKFYLAGFCPYGRQCKEGVHPRFPEDLPKPTVKVEKTAEEMEAEKERLREEADRQEQREYERNESSRGRGRGRGGGGRYNPRRRGGGHDR</sequence>
<accession>A0A8H3I681</accession>
<evidence type="ECO:0000256" key="1">
    <source>
        <dbReference type="ARBA" id="ARBA00004123"/>
    </source>
</evidence>
<evidence type="ECO:0000259" key="14">
    <source>
        <dbReference type="PROSITE" id="PS50103"/>
    </source>
</evidence>
<feature type="region of interest" description="Disordered" evidence="13">
    <location>
        <begin position="1"/>
        <end position="21"/>
    </location>
</feature>
<evidence type="ECO:0000313" key="16">
    <source>
        <dbReference type="Proteomes" id="UP000664203"/>
    </source>
</evidence>
<evidence type="ECO:0000256" key="4">
    <source>
        <dbReference type="ARBA" id="ARBA00022723"/>
    </source>
</evidence>
<keyword evidence="3 12" id="KW-0507">mRNA processing</keyword>
<evidence type="ECO:0000256" key="2">
    <source>
        <dbReference type="ARBA" id="ARBA00008907"/>
    </source>
</evidence>
<feature type="compositionally biased region" description="Basic and acidic residues" evidence="13">
    <location>
        <begin position="180"/>
        <end position="227"/>
    </location>
</feature>
<dbReference type="InterPro" id="IPR036855">
    <property type="entry name" value="Znf_CCCH_sf"/>
</dbReference>
<reference evidence="15" key="1">
    <citation type="submission" date="2021-03" db="EMBL/GenBank/DDBJ databases">
        <authorList>
            <person name="Tagirdzhanova G."/>
        </authorList>
    </citation>
    <scope>NUCLEOTIDE SEQUENCE</scope>
</reference>
<feature type="zinc finger region" description="C3H1-type" evidence="11">
    <location>
        <begin position="102"/>
        <end position="130"/>
    </location>
</feature>
<keyword evidence="6 11" id="KW-0863">Zinc-finger</keyword>
<dbReference type="GO" id="GO:0003723">
    <property type="term" value="F:RNA binding"/>
    <property type="evidence" value="ECO:0007669"/>
    <property type="project" value="UniProtKB-UniRule"/>
</dbReference>
<dbReference type="GO" id="GO:0008270">
    <property type="term" value="F:zinc ion binding"/>
    <property type="evidence" value="ECO:0007669"/>
    <property type="project" value="UniProtKB-KW"/>
</dbReference>
<evidence type="ECO:0000256" key="8">
    <source>
        <dbReference type="ARBA" id="ARBA00022884"/>
    </source>
</evidence>
<feature type="zinc finger region" description="C3H1-type" evidence="11">
    <location>
        <begin position="79"/>
        <end position="101"/>
    </location>
</feature>
<dbReference type="PROSITE" id="PS50103">
    <property type="entry name" value="ZF_C3H1"/>
    <property type="match status" value="5"/>
</dbReference>
<evidence type="ECO:0000256" key="3">
    <source>
        <dbReference type="ARBA" id="ARBA00022664"/>
    </source>
</evidence>
<keyword evidence="4 11" id="KW-0479">Metal-binding</keyword>
<comment type="subcellular location">
    <subcellularLocation>
        <location evidence="1 12">Nucleus</location>
    </subcellularLocation>
</comment>
<feature type="compositionally biased region" description="Basic residues" evidence="13">
    <location>
        <begin position="240"/>
        <end position="250"/>
    </location>
</feature>
<name>A0A8H3I681_9LECA</name>
<dbReference type="SMART" id="SM00356">
    <property type="entry name" value="ZnF_C3H1"/>
    <property type="match status" value="5"/>
</dbReference>
<keyword evidence="5 12" id="KW-0677">Repeat</keyword>
<evidence type="ECO:0000313" key="15">
    <source>
        <dbReference type="EMBL" id="CAF9908890.1"/>
    </source>
</evidence>
<dbReference type="InterPro" id="IPR000571">
    <property type="entry name" value="Znf_CCCH"/>
</dbReference>
<dbReference type="AlphaFoldDB" id="A0A8H3I681"/>